<dbReference type="PANTHER" id="PTHR33138">
    <property type="entry name" value="OS01G0690200 PROTEIN"/>
    <property type="match status" value="1"/>
</dbReference>
<comment type="subcellular location">
    <subcellularLocation>
        <location evidence="1">Membrane</location>
        <topology evidence="1">Single-pass membrane protein</topology>
    </subcellularLocation>
</comment>
<evidence type="ECO:0000256" key="2">
    <source>
        <dbReference type="ARBA" id="ARBA00022729"/>
    </source>
</evidence>
<evidence type="ECO:0000313" key="8">
    <source>
        <dbReference type="Proteomes" id="UP000008021"/>
    </source>
</evidence>
<reference evidence="7" key="1">
    <citation type="submission" date="2015-04" db="UniProtKB">
        <authorList>
            <consortium name="EnsemblPlants"/>
        </authorList>
    </citation>
    <scope>IDENTIFICATION</scope>
</reference>
<dbReference type="AlphaFoldDB" id="A0A0E0BWU6"/>
<evidence type="ECO:0000259" key="6">
    <source>
        <dbReference type="Pfam" id="PF14380"/>
    </source>
</evidence>
<protein>
    <recommendedName>
        <fullName evidence="9">Wall-associated receptor kinase galacturonan-binding domain-containing protein</fullName>
    </recommendedName>
</protein>
<proteinExistence type="predicted"/>
<dbReference type="InterPro" id="IPR025287">
    <property type="entry name" value="WAK_GUB"/>
</dbReference>
<accession>A0A0E0BWU6</accession>
<feature type="domain" description="Wall-associated receptor kinase C-terminal" evidence="6">
    <location>
        <begin position="180"/>
        <end position="246"/>
    </location>
</feature>
<feature type="domain" description="Wall-associated receptor kinase galacturonan-binding" evidence="5">
    <location>
        <begin position="32"/>
        <end position="96"/>
    </location>
</feature>
<sequence>MHPALLLLLLASLLHVAAAVGNETSTSGNTSCTPARCGNLTISYPFSLSGVQPVYCGYPVFDLTCDNGTGHAFLRRTFRDHLFRVDNIFYENNSLVAAVQTTFPGDSGCPVPDFNVTSSLSLYPFNISNTTKYLVFVYNCSLPRDVRHELTCANNTMRASISNQWNRMYDPGGPARAVDTVGCQYSVVPVLPWSELRSARDYAGLVRRGFLLEWAAVPGDCAACNASGGECRYDAGAMAFGCFCPSGRLQPATCDLFLPFQFSAALHSSMCSSQAAASSTI</sequence>
<reference evidence="7" key="2">
    <citation type="submission" date="2018-05" db="EMBL/GenBank/DDBJ databases">
        <title>OmerRS3 (Oryza meridionalis Reference Sequence Version 3).</title>
        <authorList>
            <person name="Zhang J."/>
            <person name="Kudrna D."/>
            <person name="Lee S."/>
            <person name="Talag J."/>
            <person name="Welchert J."/>
            <person name="Wing R.A."/>
        </authorList>
    </citation>
    <scope>NUCLEOTIDE SEQUENCE [LARGE SCALE GENOMIC DNA]</scope>
    <source>
        <strain evidence="7">cv. OR44</strain>
    </source>
</reference>
<dbReference type="EnsemblPlants" id="OMERI01G02330.3">
    <property type="protein sequence ID" value="OMERI01G02330.3"/>
    <property type="gene ID" value="OMERI01G02330"/>
</dbReference>
<dbReference type="GO" id="GO:0016020">
    <property type="term" value="C:membrane"/>
    <property type="evidence" value="ECO:0007669"/>
    <property type="project" value="UniProtKB-SubCell"/>
</dbReference>
<keyword evidence="3" id="KW-0325">Glycoprotein</keyword>
<dbReference type="HOGENOM" id="CLU_000288_38_1_1"/>
<name>A0A0E0BWU6_9ORYZ</name>
<dbReference type="PANTHER" id="PTHR33138:SF75">
    <property type="entry name" value="WALL-ASSOCIATED RECEPTOR KINASE GALACTURONAN-BINDING DOMAIN-CONTAINING PROTEIN"/>
    <property type="match status" value="1"/>
</dbReference>
<dbReference type="Pfam" id="PF14380">
    <property type="entry name" value="WAK_assoc"/>
    <property type="match status" value="1"/>
</dbReference>
<organism evidence="7">
    <name type="scientific">Oryza meridionalis</name>
    <dbReference type="NCBI Taxonomy" id="40149"/>
    <lineage>
        <taxon>Eukaryota</taxon>
        <taxon>Viridiplantae</taxon>
        <taxon>Streptophyta</taxon>
        <taxon>Embryophyta</taxon>
        <taxon>Tracheophyta</taxon>
        <taxon>Spermatophyta</taxon>
        <taxon>Magnoliopsida</taxon>
        <taxon>Liliopsida</taxon>
        <taxon>Poales</taxon>
        <taxon>Poaceae</taxon>
        <taxon>BOP clade</taxon>
        <taxon>Oryzoideae</taxon>
        <taxon>Oryzeae</taxon>
        <taxon>Oryzinae</taxon>
        <taxon>Oryza</taxon>
    </lineage>
</organism>
<keyword evidence="8" id="KW-1185">Reference proteome</keyword>
<evidence type="ECO:0000256" key="4">
    <source>
        <dbReference type="SAM" id="SignalP"/>
    </source>
</evidence>
<dbReference type="GO" id="GO:0030247">
    <property type="term" value="F:polysaccharide binding"/>
    <property type="evidence" value="ECO:0007669"/>
    <property type="project" value="InterPro"/>
</dbReference>
<dbReference type="Gramene" id="OMERI01G02330.3">
    <property type="protein sequence ID" value="OMERI01G02330.3"/>
    <property type="gene ID" value="OMERI01G02330"/>
</dbReference>
<feature type="signal peptide" evidence="4">
    <location>
        <begin position="1"/>
        <end position="19"/>
    </location>
</feature>
<keyword evidence="2 4" id="KW-0732">Signal</keyword>
<dbReference type="InterPro" id="IPR032872">
    <property type="entry name" value="WAK_assoc_C"/>
</dbReference>
<evidence type="ECO:0000259" key="5">
    <source>
        <dbReference type="Pfam" id="PF13947"/>
    </source>
</evidence>
<dbReference type="Proteomes" id="UP000008021">
    <property type="component" value="Chromosome 1"/>
</dbReference>
<evidence type="ECO:0000313" key="7">
    <source>
        <dbReference type="EnsemblPlants" id="OMERI01G02330.3"/>
    </source>
</evidence>
<evidence type="ECO:0008006" key="9">
    <source>
        <dbReference type="Google" id="ProtNLM"/>
    </source>
</evidence>
<evidence type="ECO:0000256" key="1">
    <source>
        <dbReference type="ARBA" id="ARBA00004167"/>
    </source>
</evidence>
<dbReference type="Pfam" id="PF13947">
    <property type="entry name" value="GUB_WAK_bind"/>
    <property type="match status" value="1"/>
</dbReference>
<evidence type="ECO:0000256" key="3">
    <source>
        <dbReference type="ARBA" id="ARBA00023180"/>
    </source>
</evidence>
<feature type="chain" id="PRO_5002355090" description="Wall-associated receptor kinase galacturonan-binding domain-containing protein" evidence="4">
    <location>
        <begin position="20"/>
        <end position="281"/>
    </location>
</feature>